<dbReference type="InterPro" id="IPR002645">
    <property type="entry name" value="STAS_dom"/>
</dbReference>
<evidence type="ECO:0000313" key="2">
    <source>
        <dbReference type="EMBL" id="OAM87704.1"/>
    </source>
</evidence>
<protein>
    <submittedName>
        <fullName evidence="2">Anti-anti-sigma factor</fullName>
    </submittedName>
</protein>
<dbReference type="Pfam" id="PF01740">
    <property type="entry name" value="STAS"/>
    <property type="match status" value="1"/>
</dbReference>
<feature type="domain" description="STAS" evidence="1">
    <location>
        <begin position="17"/>
        <end position="133"/>
    </location>
</feature>
<evidence type="ECO:0000259" key="1">
    <source>
        <dbReference type="PROSITE" id="PS50801"/>
    </source>
</evidence>
<organism evidence="2 3">
    <name type="scientific">Termitidicoccus mucosus</name>
    <dbReference type="NCBI Taxonomy" id="1184151"/>
    <lineage>
        <taxon>Bacteria</taxon>
        <taxon>Pseudomonadati</taxon>
        <taxon>Verrucomicrobiota</taxon>
        <taxon>Opitutia</taxon>
        <taxon>Opitutales</taxon>
        <taxon>Opitutaceae</taxon>
        <taxon>Termitidicoccus</taxon>
    </lineage>
</organism>
<reference evidence="2 3" key="1">
    <citation type="submission" date="2016-01" db="EMBL/GenBank/DDBJ databases">
        <title>High potential of lignocellulose degradation of a new Verrucomicrobia species.</title>
        <authorList>
            <person name="Wang Y."/>
            <person name="Shi Y."/>
            <person name="Qiu Z."/>
            <person name="Liu S."/>
            <person name="Yang H."/>
        </authorList>
    </citation>
    <scope>NUCLEOTIDE SEQUENCE [LARGE SCALE GENOMIC DNA]</scope>
    <source>
        <strain evidence="2 3">TSB47</strain>
    </source>
</reference>
<dbReference type="EMBL" id="LRRQ01000161">
    <property type="protein sequence ID" value="OAM87704.1"/>
    <property type="molecule type" value="Genomic_DNA"/>
</dbReference>
<dbReference type="Gene3D" id="3.30.750.24">
    <property type="entry name" value="STAS domain"/>
    <property type="match status" value="1"/>
</dbReference>
<proteinExistence type="predicted"/>
<dbReference type="CDD" id="cd07043">
    <property type="entry name" value="STAS_anti-anti-sigma_factors"/>
    <property type="match status" value="1"/>
</dbReference>
<dbReference type="InterPro" id="IPR036513">
    <property type="entry name" value="STAS_dom_sf"/>
</dbReference>
<sequence length="168" mass="18645">MSAIKPVFLVDAYSDPVIIRIEGRASFQNSGCVRDFFEQRINEGHARFVVDFQRCDSMDSTFLGVLAGAGLRLRRLNPPGSLVLARIAPRNLELIRNLGLHHLATVDAGDFQMGFGQPAQPLTEPARSALTDARLALEAHENLVMTDEANREKFQDVLAFLKNKVGRK</sequence>
<dbReference type="STRING" id="1184151.AW736_21705"/>
<keyword evidence="3" id="KW-1185">Reference proteome</keyword>
<dbReference type="Proteomes" id="UP000078486">
    <property type="component" value="Unassembled WGS sequence"/>
</dbReference>
<accession>A0A178ICE9</accession>
<dbReference type="PROSITE" id="PS50801">
    <property type="entry name" value="STAS"/>
    <property type="match status" value="1"/>
</dbReference>
<dbReference type="SUPFAM" id="SSF52091">
    <property type="entry name" value="SpoIIaa-like"/>
    <property type="match status" value="1"/>
</dbReference>
<gene>
    <name evidence="2" type="ORF">AW736_21705</name>
</gene>
<dbReference type="RefSeq" id="WP_068772677.1">
    <property type="nucleotide sequence ID" value="NZ_KV441844.1"/>
</dbReference>
<dbReference type="AlphaFoldDB" id="A0A178ICE9"/>
<name>A0A178ICE9_9BACT</name>
<comment type="caution">
    <text evidence="2">The sequence shown here is derived from an EMBL/GenBank/DDBJ whole genome shotgun (WGS) entry which is preliminary data.</text>
</comment>
<dbReference type="OrthoDB" id="370397at2"/>
<evidence type="ECO:0000313" key="3">
    <source>
        <dbReference type="Proteomes" id="UP000078486"/>
    </source>
</evidence>